<feature type="transmembrane region" description="Helical" evidence="3">
    <location>
        <begin position="518"/>
        <end position="539"/>
    </location>
</feature>
<dbReference type="HOGENOM" id="CLU_029714_0_0_1"/>
<keyword evidence="3" id="KW-0472">Membrane</keyword>
<organism evidence="5 6">
    <name type="scientific">Exophiala dermatitidis (strain ATCC 34100 / CBS 525.76 / NIH/UT8656)</name>
    <name type="common">Black yeast</name>
    <name type="synonym">Wangiella dermatitidis</name>
    <dbReference type="NCBI Taxonomy" id="858893"/>
    <lineage>
        <taxon>Eukaryota</taxon>
        <taxon>Fungi</taxon>
        <taxon>Dikarya</taxon>
        <taxon>Ascomycota</taxon>
        <taxon>Pezizomycotina</taxon>
        <taxon>Eurotiomycetes</taxon>
        <taxon>Chaetothyriomycetidae</taxon>
        <taxon>Chaetothyriales</taxon>
        <taxon>Herpotrichiellaceae</taxon>
        <taxon>Exophiala</taxon>
    </lineage>
</organism>
<dbReference type="STRING" id="858893.H6C9P8"/>
<dbReference type="OrthoDB" id="4225201at2759"/>
<dbReference type="InParanoid" id="H6C9P8"/>
<feature type="coiled-coil region" evidence="1">
    <location>
        <begin position="210"/>
        <end position="237"/>
    </location>
</feature>
<feature type="compositionally biased region" description="Basic and acidic residues" evidence="2">
    <location>
        <begin position="308"/>
        <end position="331"/>
    </location>
</feature>
<dbReference type="EMBL" id="JH226136">
    <property type="protein sequence ID" value="EHY60764.1"/>
    <property type="molecule type" value="Genomic_DNA"/>
</dbReference>
<dbReference type="AlphaFoldDB" id="H6C9P8"/>
<feature type="compositionally biased region" description="Pro residues" evidence="2">
    <location>
        <begin position="461"/>
        <end position="492"/>
    </location>
</feature>
<evidence type="ECO:0000256" key="2">
    <source>
        <dbReference type="SAM" id="MobiDB-lite"/>
    </source>
</evidence>
<feature type="compositionally biased region" description="Pro residues" evidence="2">
    <location>
        <begin position="431"/>
        <end position="454"/>
    </location>
</feature>
<dbReference type="Proteomes" id="UP000007304">
    <property type="component" value="Unassembled WGS sequence"/>
</dbReference>
<evidence type="ECO:0000313" key="5">
    <source>
        <dbReference type="EMBL" id="EHY60764.1"/>
    </source>
</evidence>
<keyword evidence="3" id="KW-1133">Transmembrane helix</keyword>
<dbReference type="eggNOG" id="ENOG502SMBT">
    <property type="taxonomic scope" value="Eukaryota"/>
</dbReference>
<evidence type="ECO:0000256" key="1">
    <source>
        <dbReference type="SAM" id="Coils"/>
    </source>
</evidence>
<feature type="chain" id="PRO_5003603130" evidence="4">
    <location>
        <begin position="19"/>
        <end position="729"/>
    </location>
</feature>
<dbReference type="GeneID" id="20313347"/>
<evidence type="ECO:0000256" key="3">
    <source>
        <dbReference type="SAM" id="Phobius"/>
    </source>
</evidence>
<keyword evidence="4" id="KW-0732">Signal</keyword>
<dbReference type="RefSeq" id="XP_009161225.1">
    <property type="nucleotide sequence ID" value="XM_009162977.1"/>
</dbReference>
<evidence type="ECO:0000256" key="4">
    <source>
        <dbReference type="SAM" id="SignalP"/>
    </source>
</evidence>
<feature type="compositionally biased region" description="Pro residues" evidence="2">
    <location>
        <begin position="406"/>
        <end position="424"/>
    </location>
</feature>
<dbReference type="VEuPathDB" id="FungiDB:HMPREF1120_08708"/>
<name>H6C9P8_EXODN</name>
<protein>
    <submittedName>
        <fullName evidence="5">Uncharacterized protein</fullName>
    </submittedName>
</protein>
<reference evidence="5" key="1">
    <citation type="submission" date="2011-07" db="EMBL/GenBank/DDBJ databases">
        <title>The Genome Sequence of Exophiala (Wangiella) dermatitidis NIH/UT8656.</title>
        <authorList>
            <consortium name="The Broad Institute Genome Sequencing Platform"/>
            <person name="Cuomo C."/>
            <person name="Wang Z."/>
            <person name="Hunicke-Smith S."/>
            <person name="Szanislo P.J."/>
            <person name="Earl A."/>
            <person name="Young S.K."/>
            <person name="Zeng Q."/>
            <person name="Gargeya S."/>
            <person name="Fitzgerald M."/>
            <person name="Haas B."/>
            <person name="Abouelleil A."/>
            <person name="Alvarado L."/>
            <person name="Arachchi H.M."/>
            <person name="Berlin A."/>
            <person name="Brown A."/>
            <person name="Chapman S.B."/>
            <person name="Chen Z."/>
            <person name="Dunbar C."/>
            <person name="Freedman E."/>
            <person name="Gearin G."/>
            <person name="Gellesch M."/>
            <person name="Goldberg J."/>
            <person name="Griggs A."/>
            <person name="Gujja S."/>
            <person name="Heiman D."/>
            <person name="Howarth C."/>
            <person name="Larson L."/>
            <person name="Lui A."/>
            <person name="MacDonald P.J.P."/>
            <person name="Montmayeur A."/>
            <person name="Murphy C."/>
            <person name="Neiman D."/>
            <person name="Pearson M."/>
            <person name="Priest M."/>
            <person name="Roberts A."/>
            <person name="Saif S."/>
            <person name="Shea T."/>
            <person name="Shenoy N."/>
            <person name="Sisk P."/>
            <person name="Stolte C."/>
            <person name="Sykes S."/>
            <person name="Wortman J."/>
            <person name="Nusbaum C."/>
            <person name="Birren B."/>
        </authorList>
    </citation>
    <scope>NUCLEOTIDE SEQUENCE</scope>
    <source>
        <strain evidence="5">NIH/UT8656</strain>
    </source>
</reference>
<keyword evidence="3" id="KW-0812">Transmembrane</keyword>
<keyword evidence="6" id="KW-1185">Reference proteome</keyword>
<gene>
    <name evidence="5" type="ORF">HMPREF1120_08708</name>
</gene>
<feature type="region of interest" description="Disordered" evidence="2">
    <location>
        <begin position="293"/>
        <end position="508"/>
    </location>
</feature>
<dbReference type="OMA" id="HGPPPWF"/>
<feature type="compositionally biased region" description="Basic and acidic residues" evidence="2">
    <location>
        <begin position="382"/>
        <end position="405"/>
    </location>
</feature>
<keyword evidence="1" id="KW-0175">Coiled coil</keyword>
<feature type="compositionally biased region" description="Basic and acidic residues" evidence="2">
    <location>
        <begin position="352"/>
        <end position="374"/>
    </location>
</feature>
<accession>H6C9P8</accession>
<proteinExistence type="predicted"/>
<sequence length="729" mass="80567">MKSSLAKAAVLFSTLVSGLPSPRPSSGDPLAKDITTVAGTTDAEHISVHFQAPCPGCFIGSNDGLELTLDIDAADEECSGRSPRLNGHELSLAQGEDVANGQITFKSRPLNGLAEEEIHASWQATCLKGKASIISVRFDDIAGQRHVQDGSGFTTSFKQMGSPTILRLQDRPIDDIFSQNICDEWLLPEDQALAVVPAMPTDAVPVEAQLEIEFAKLERLQEEMDRLHGELRENHHKIMSLLKQDFQQCSSLKCLWRTAVSKFPTIKKLISLRFSHPKQRIMGCTDGVDQQFCDAMKEGDGPAMSHHGPQDEPVKEFGHPGDADTTKETHGDGPVPPPGPLKEGPASLPYPHGERPPFDQGSERPKHPPGEHPRPPPPFPPHKGEHSHPPMKDHPQPPFDKDHPHPPPGPHFRPPPPPPGFPHPPPDHQKGPPPPPPGHQGPPPPPPPPGFPHPPPDHEGGPPPPPPPPPDHQGPPPPPDHQGHPPPPPPPFGRHGPHPGIRPPFGHRGRGHKLEYQLGISVISLTLIILLSGLCFSLIRKSAWYRDPRRQADRAARREERRTRKMYRKAACKHRWTTWLNRYRRHSSSNDYEEKRQMVLEQEGLLEDVMQNEIRTLRNASDLVRDLVRVEEGRARLNIYPHPQPHYPSYSAELDAGVGSSHFSDLPPSYAAPPPRYEEELEGDLTVVDGFRYTPSNTDDTPESSIIDCSPRLSLETGRSTIVTKDARD</sequence>
<evidence type="ECO:0000313" key="6">
    <source>
        <dbReference type="Proteomes" id="UP000007304"/>
    </source>
</evidence>
<feature type="signal peptide" evidence="4">
    <location>
        <begin position="1"/>
        <end position="18"/>
    </location>
</feature>